<evidence type="ECO:0000259" key="7">
    <source>
        <dbReference type="PROSITE" id="PS52009"/>
    </source>
</evidence>
<proteinExistence type="inferred from homology"/>
<organism evidence="8 9">
    <name type="scientific">Kutzneria buriramensis</name>
    <dbReference type="NCBI Taxonomy" id="1045776"/>
    <lineage>
        <taxon>Bacteria</taxon>
        <taxon>Bacillati</taxon>
        <taxon>Actinomycetota</taxon>
        <taxon>Actinomycetes</taxon>
        <taxon>Pseudonocardiales</taxon>
        <taxon>Pseudonocardiaceae</taxon>
        <taxon>Kutzneria</taxon>
    </lineage>
</organism>
<dbReference type="PROSITE" id="PS50022">
    <property type="entry name" value="FA58C_3"/>
    <property type="match status" value="2"/>
</dbReference>
<dbReference type="Gene3D" id="1.20.58.460">
    <property type="entry name" value="Hyaluronidase post-catalytic domain-like"/>
    <property type="match status" value="1"/>
</dbReference>
<dbReference type="PANTHER" id="PTHR13170">
    <property type="entry name" value="O-GLCNACASE"/>
    <property type="match status" value="1"/>
</dbReference>
<dbReference type="AlphaFoldDB" id="A0A3E0HI72"/>
<dbReference type="GO" id="GO:0071949">
    <property type="term" value="F:FAD binding"/>
    <property type="evidence" value="ECO:0007669"/>
    <property type="project" value="InterPro"/>
</dbReference>
<feature type="signal peptide" evidence="4">
    <location>
        <begin position="1"/>
        <end position="28"/>
    </location>
</feature>
<dbReference type="GO" id="GO:1901135">
    <property type="term" value="P:carbohydrate derivative metabolic process"/>
    <property type="evidence" value="ECO:0007669"/>
    <property type="project" value="UniProtKB-ARBA"/>
</dbReference>
<dbReference type="InterPro" id="IPR051822">
    <property type="entry name" value="Glycosyl_Hydrolase_84"/>
</dbReference>
<keyword evidence="9" id="KW-1185">Reference proteome</keyword>
<dbReference type="GO" id="GO:0005975">
    <property type="term" value="P:carbohydrate metabolic process"/>
    <property type="evidence" value="ECO:0007669"/>
    <property type="project" value="UniProtKB-ARBA"/>
</dbReference>
<dbReference type="Pfam" id="PF21774">
    <property type="entry name" value="NagJ_C"/>
    <property type="match status" value="1"/>
</dbReference>
<dbReference type="PROSITE" id="PS51387">
    <property type="entry name" value="FAD_PCMH"/>
    <property type="match status" value="1"/>
</dbReference>
<evidence type="ECO:0000259" key="6">
    <source>
        <dbReference type="PROSITE" id="PS51387"/>
    </source>
</evidence>
<dbReference type="InterPro" id="IPR017853">
    <property type="entry name" value="GH"/>
</dbReference>
<dbReference type="InterPro" id="IPR000421">
    <property type="entry name" value="FA58C"/>
</dbReference>
<dbReference type="SUPFAM" id="SSF49785">
    <property type="entry name" value="Galactose-binding domain-like"/>
    <property type="match status" value="2"/>
</dbReference>
<feature type="domain" description="GH84" evidence="7">
    <location>
        <begin position="189"/>
        <end position="469"/>
    </location>
</feature>
<keyword evidence="1 3" id="KW-0378">Hydrolase</keyword>
<comment type="similarity">
    <text evidence="3">Belongs to the glycosyl hydrolase 84 family.</text>
</comment>
<dbReference type="SUPFAM" id="SSF51445">
    <property type="entry name" value="(Trans)glycosidases"/>
    <property type="match status" value="1"/>
</dbReference>
<dbReference type="InterPro" id="IPR016166">
    <property type="entry name" value="FAD-bd_PCMH"/>
</dbReference>
<comment type="caution">
    <text evidence="8">The sequence shown here is derived from an EMBL/GenBank/DDBJ whole genome shotgun (WGS) entry which is preliminary data.</text>
</comment>
<dbReference type="InterPro" id="IPR029018">
    <property type="entry name" value="Hex-like_dom2"/>
</dbReference>
<feature type="domain" description="F5/8 type C" evidence="5">
    <location>
        <begin position="638"/>
        <end position="777"/>
    </location>
</feature>
<accession>A0A3E0HI72</accession>
<dbReference type="InterPro" id="IPR015882">
    <property type="entry name" value="HEX_bac_N"/>
</dbReference>
<dbReference type="Pfam" id="PF22633">
    <property type="entry name" value="F5_F8_type_C_2"/>
    <property type="match status" value="1"/>
</dbReference>
<feature type="domain" description="FAD-binding PCMH-type" evidence="6">
    <location>
        <begin position="24"/>
        <end position="187"/>
    </location>
</feature>
<dbReference type="PROSITE" id="PS52009">
    <property type="entry name" value="GH84"/>
    <property type="match status" value="1"/>
</dbReference>
<sequence length="1135" mass="119910">MFRRGVDAWLALSAALAVGLLAAGTAVADQSATDPESLPAIYPVPQSIQRHGQPVRLGPAVAVVSGAHTDAAAVGVVLDLLRSAGVSRIDQTDDTGRIQPGEPVVDVGGAEENPDSDRTLAGLGVTDATGLPAEGYVVADGRVGDHPVVVLAGHDPVGTFYAAQTLRQSVQGATGVVPGVEVRDWPAYPVRGVIEGFYGPPWSDQARADQLDFDGLHKLNTYVYSPKDDPYLRAQWRVPYPAARLAQLTTLVERAGVDHVHFTYALSPGLSVCYSSTADEQALVAKFQSLWAIGVRDFAIPLDDISYTSWNCPEDQAAFGTGGAAAGAAQAYLVNEVQRDFIATHPGAARLEMVPTEYYGVAASPYKDVLRTQLDPAVVVEWTGVGVVTPTITAGQAAAARSVFGHDILVWDNYPVNDYAPNRLLLGPYVGRQAGMSGSLVGLTANPMIEPMASDVALSGVADFTWNDRAYDPQRSWQAALDELAGPDPLARRALDAFADLEHYSQIDPVQAPVLAGRFASFWQAWENGDDRAAGALDDYLRLIEDIPALLDSHMHNPEFVAEIRPWLDAAATWGQADRAALRMLVDERANRGSAAAADRVQARTLATKGDAYLHPRLSGTVTVGDGVVDTFVNSALAENERWLGLTGLRPVAQTSLSAYQNHTPDKMVDGDVDTYFWSDRPPSDGDVIGVDLGLDQPIAGVAVHMSKPDSPDDYLHRGVLEYSSDGRTWTAIGTFADTPTVIATPPAGTVARYVRLRANGSQGNWVVVREFTVTGPNIGPITVTGGPTPAAGSRLAAAADGDPDTAYTASTSPAPGDALVVGLPATRPVRSVEVVGHGSGTVQLHGTDGWHTIGKLADGYTALTDGGVRADAIRLLWTPYSAPPAIDEVVPVYADRPAVTLSPVPARLDIEVGQSTAVTVGLTANGLSDEHGVLLARPAAGALVTPPAAPVTVDRGAQPTRTLTVEGIAVGTYRIPLSFLPDGGATPTTVTVSVHPKTSKKNVALTSAGAVAKASSVEDDLAQFTPDHAIDGNLATRWSSDYTDGEWLQVRLAAPQHVGEVVLYWETAHANGYQIQTSADGLAWTTAASIADSQGGTERVWLDQADVRYLRMLGVSRSTQFGYSLRELQVYPVG</sequence>
<dbReference type="Gene3D" id="2.60.120.260">
    <property type="entry name" value="Galactose-binding domain-like"/>
    <property type="match status" value="2"/>
</dbReference>
<gene>
    <name evidence="8" type="ORF">BCF44_107332</name>
</gene>
<dbReference type="Pfam" id="PF00754">
    <property type="entry name" value="F5_F8_type_C"/>
    <property type="match status" value="1"/>
</dbReference>
<evidence type="ECO:0000256" key="1">
    <source>
        <dbReference type="ARBA" id="ARBA00022801"/>
    </source>
</evidence>
<feature type="chain" id="PRO_5017586639" evidence="4">
    <location>
        <begin position="29"/>
        <end position="1135"/>
    </location>
</feature>
<evidence type="ECO:0000259" key="5">
    <source>
        <dbReference type="PROSITE" id="PS50022"/>
    </source>
</evidence>
<dbReference type="InterPro" id="IPR049019">
    <property type="entry name" value="NagJ-like_helical"/>
</dbReference>
<evidence type="ECO:0000313" key="9">
    <source>
        <dbReference type="Proteomes" id="UP000256269"/>
    </source>
</evidence>
<dbReference type="PANTHER" id="PTHR13170:SF16">
    <property type="entry name" value="PROTEIN O-GLCNACASE"/>
    <property type="match status" value="1"/>
</dbReference>
<keyword evidence="4" id="KW-0732">Signal</keyword>
<feature type="domain" description="F5/8 type C" evidence="5">
    <location>
        <begin position="999"/>
        <end position="1134"/>
    </location>
</feature>
<dbReference type="InterPro" id="IPR008979">
    <property type="entry name" value="Galactose-bd-like_sf"/>
</dbReference>
<evidence type="ECO:0000313" key="8">
    <source>
        <dbReference type="EMBL" id="REH46199.1"/>
    </source>
</evidence>
<dbReference type="SUPFAM" id="SSF140657">
    <property type="entry name" value="Hyaluronidase post-catalytic domain-like"/>
    <property type="match status" value="1"/>
</dbReference>
<dbReference type="Gene3D" id="3.30.379.10">
    <property type="entry name" value="Chitobiase/beta-hexosaminidase domain 2-like"/>
    <property type="match status" value="1"/>
</dbReference>
<dbReference type="Proteomes" id="UP000256269">
    <property type="component" value="Unassembled WGS sequence"/>
</dbReference>
<dbReference type="Pfam" id="PF02838">
    <property type="entry name" value="Glyco_hydro_20b"/>
    <property type="match status" value="1"/>
</dbReference>
<evidence type="ECO:0000256" key="3">
    <source>
        <dbReference type="PROSITE-ProRule" id="PRU01353"/>
    </source>
</evidence>
<evidence type="ECO:0000256" key="4">
    <source>
        <dbReference type="SAM" id="SignalP"/>
    </source>
</evidence>
<dbReference type="EMBL" id="QUNO01000007">
    <property type="protein sequence ID" value="REH46199.1"/>
    <property type="molecule type" value="Genomic_DNA"/>
</dbReference>
<dbReference type="Gene3D" id="3.20.20.80">
    <property type="entry name" value="Glycosidases"/>
    <property type="match status" value="1"/>
</dbReference>
<keyword evidence="2 3" id="KW-0326">Glycosidase</keyword>
<dbReference type="SUPFAM" id="SSF55545">
    <property type="entry name" value="beta-N-acetylhexosaminidase-like domain"/>
    <property type="match status" value="1"/>
</dbReference>
<feature type="active site" description="Proton donor" evidence="3">
    <location>
        <position position="304"/>
    </location>
</feature>
<dbReference type="Pfam" id="PF07555">
    <property type="entry name" value="NAGidase"/>
    <property type="match status" value="1"/>
</dbReference>
<protein>
    <submittedName>
        <fullName evidence="8">Hyaluronoglucosaminidase</fullName>
    </submittedName>
</protein>
<name>A0A3E0HI72_9PSEU</name>
<evidence type="ECO:0000256" key="2">
    <source>
        <dbReference type="ARBA" id="ARBA00023295"/>
    </source>
</evidence>
<dbReference type="GO" id="GO:0015929">
    <property type="term" value="F:hexosaminidase activity"/>
    <property type="evidence" value="ECO:0007669"/>
    <property type="project" value="UniProtKB-ARBA"/>
</dbReference>
<dbReference type="RefSeq" id="WP_170217683.1">
    <property type="nucleotide sequence ID" value="NZ_CP144375.1"/>
</dbReference>
<dbReference type="InterPro" id="IPR011496">
    <property type="entry name" value="O-GlcNAcase_cat"/>
</dbReference>
<reference evidence="8 9" key="1">
    <citation type="submission" date="2018-08" db="EMBL/GenBank/DDBJ databases">
        <title>Genomic Encyclopedia of Archaeal and Bacterial Type Strains, Phase II (KMG-II): from individual species to whole genera.</title>
        <authorList>
            <person name="Goeker M."/>
        </authorList>
    </citation>
    <scope>NUCLEOTIDE SEQUENCE [LARGE SCALE GENOMIC DNA]</scope>
    <source>
        <strain evidence="8 9">DSM 45791</strain>
    </source>
</reference>